<organism evidence="3 4">
    <name type="scientific">Ruminococcus flavefaciens</name>
    <dbReference type="NCBI Taxonomy" id="1265"/>
    <lineage>
        <taxon>Bacteria</taxon>
        <taxon>Bacillati</taxon>
        <taxon>Bacillota</taxon>
        <taxon>Clostridia</taxon>
        <taxon>Eubacteriales</taxon>
        <taxon>Oscillospiraceae</taxon>
        <taxon>Ruminococcus</taxon>
    </lineage>
</organism>
<protein>
    <submittedName>
        <fullName evidence="3">Lectin C-type domain-containing protein</fullName>
    </submittedName>
</protein>
<feature type="signal peptide" evidence="1">
    <location>
        <begin position="1"/>
        <end position="27"/>
    </location>
</feature>
<dbReference type="Pfam" id="PF00059">
    <property type="entry name" value="Lectin_C"/>
    <property type="match status" value="1"/>
</dbReference>
<sequence>MKLCRLLASALAVALSASCISIPVSYAESTDSPVISGAGEKQEFNGHTYQRFDATSETTFMWREANKFCQEQGGHLVTITSAEEQTFIESLLSDGNMEVYWIGATVYDLEFKWVTGEETSYTNWAKGQPDNAYEGYHVEIHRIRLPSGPAYSWGDTDDDGEFFGLDKTGFICEWDSSIDTSTSLLGEGTEKNPYQLGTLEDYKKFVNIVNSGANTSACAVMTADISGVTEMVGTFDHEYLGSGDWNGNSYSGIFDGAGHTLDVKIEGSGGYEAPFCNVNNATIRNLKVTGTITGGMHCSGMVGLIWDKSINTIENSVVAATITTTSSHCGGIVGHAYTSDTTVSNCLFSGEIKGATSTACGIYGWCHYSGTHTVSNCLENGTYTECSGIDPLGHGIGVTVNIINSYKYTDVGDTGSVVGEMTPDELAAVLGSGWKVEDSKVVPIVIYSTYPAYTLGDVNDDEKIDAVDASSVLTYYANISTNKDGEFNDEQKLSANVNNDEKIDAVDASCILSYYAYTSTTKEDIISIEEYVKKK</sequence>
<evidence type="ECO:0000256" key="1">
    <source>
        <dbReference type="SAM" id="SignalP"/>
    </source>
</evidence>
<dbReference type="EMBL" id="FRCT01000015">
    <property type="protein sequence ID" value="SHM81269.1"/>
    <property type="molecule type" value="Genomic_DNA"/>
</dbReference>
<dbReference type="GO" id="GO:0004553">
    <property type="term" value="F:hydrolase activity, hydrolyzing O-glycosyl compounds"/>
    <property type="evidence" value="ECO:0007669"/>
    <property type="project" value="InterPro"/>
</dbReference>
<evidence type="ECO:0000259" key="2">
    <source>
        <dbReference type="PROSITE" id="PS50041"/>
    </source>
</evidence>
<dbReference type="InterPro" id="IPR002105">
    <property type="entry name" value="Dockerin_1_rpt"/>
</dbReference>
<dbReference type="SUPFAM" id="SSF56436">
    <property type="entry name" value="C-type lectin-like"/>
    <property type="match status" value="1"/>
</dbReference>
<dbReference type="InterPro" id="IPR050111">
    <property type="entry name" value="C-type_lectin/snaclec_domain"/>
</dbReference>
<dbReference type="SMART" id="SM00034">
    <property type="entry name" value="CLECT"/>
    <property type="match status" value="1"/>
</dbReference>
<evidence type="ECO:0000313" key="4">
    <source>
        <dbReference type="Proteomes" id="UP000184394"/>
    </source>
</evidence>
<feature type="domain" description="C-type lectin" evidence="2">
    <location>
        <begin position="44"/>
        <end position="155"/>
    </location>
</feature>
<accession>A0A1M7LSS4</accession>
<gene>
    <name evidence="3" type="ORF">SAMN04487860_11550</name>
</gene>
<name>A0A1M7LSS4_RUMFL</name>
<dbReference type="PROSITE" id="PS51257">
    <property type="entry name" value="PROKAR_LIPOPROTEIN"/>
    <property type="match status" value="1"/>
</dbReference>
<dbReference type="InterPro" id="IPR016187">
    <property type="entry name" value="CTDL_fold"/>
</dbReference>
<evidence type="ECO:0000313" key="3">
    <source>
        <dbReference type="EMBL" id="SHM81269.1"/>
    </source>
</evidence>
<proteinExistence type="predicted"/>
<dbReference type="AlphaFoldDB" id="A0A1M7LSS4"/>
<dbReference type="SUPFAM" id="SSF63446">
    <property type="entry name" value="Type I dockerin domain"/>
    <property type="match status" value="1"/>
</dbReference>
<dbReference type="GO" id="GO:0000272">
    <property type="term" value="P:polysaccharide catabolic process"/>
    <property type="evidence" value="ECO:0007669"/>
    <property type="project" value="InterPro"/>
</dbReference>
<dbReference type="Proteomes" id="UP000184394">
    <property type="component" value="Unassembled WGS sequence"/>
</dbReference>
<dbReference type="PANTHER" id="PTHR22803">
    <property type="entry name" value="MANNOSE, PHOSPHOLIPASE, LECTIN RECEPTOR RELATED"/>
    <property type="match status" value="1"/>
</dbReference>
<dbReference type="PROSITE" id="PS50041">
    <property type="entry name" value="C_TYPE_LECTIN_2"/>
    <property type="match status" value="1"/>
</dbReference>
<dbReference type="InterPro" id="IPR001304">
    <property type="entry name" value="C-type_lectin-like"/>
</dbReference>
<dbReference type="InterPro" id="IPR016186">
    <property type="entry name" value="C-type_lectin-like/link_sf"/>
</dbReference>
<dbReference type="Pfam" id="PF00404">
    <property type="entry name" value="Dockerin_1"/>
    <property type="match status" value="1"/>
</dbReference>
<reference evidence="3 4" key="1">
    <citation type="submission" date="2016-11" db="EMBL/GenBank/DDBJ databases">
        <authorList>
            <person name="Jaros S."/>
            <person name="Januszkiewicz K."/>
            <person name="Wedrychowicz H."/>
        </authorList>
    </citation>
    <scope>NUCLEOTIDE SEQUENCE [LARGE SCALE GENOMIC DNA]</scope>
    <source>
        <strain evidence="3 4">Y1</strain>
    </source>
</reference>
<dbReference type="InterPro" id="IPR036439">
    <property type="entry name" value="Dockerin_dom_sf"/>
</dbReference>
<dbReference type="CDD" id="cd00037">
    <property type="entry name" value="CLECT"/>
    <property type="match status" value="1"/>
</dbReference>
<dbReference type="Gene3D" id="3.10.100.10">
    <property type="entry name" value="Mannose-Binding Protein A, subunit A"/>
    <property type="match status" value="1"/>
</dbReference>
<dbReference type="CDD" id="cd14255">
    <property type="entry name" value="Dockerin_III"/>
    <property type="match status" value="1"/>
</dbReference>
<dbReference type="RefSeq" id="WP_072952062.1">
    <property type="nucleotide sequence ID" value="NZ_FRCT01000015.1"/>
</dbReference>
<feature type="chain" id="PRO_5039164828" evidence="1">
    <location>
        <begin position="28"/>
        <end position="535"/>
    </location>
</feature>
<dbReference type="Gene3D" id="1.10.1330.10">
    <property type="entry name" value="Dockerin domain"/>
    <property type="match status" value="2"/>
</dbReference>
<dbReference type="Gene3D" id="2.160.20.110">
    <property type="match status" value="1"/>
</dbReference>
<keyword evidence="1" id="KW-0732">Signal</keyword>